<feature type="binding site" evidence="3">
    <location>
        <position position="132"/>
    </location>
    <ligand>
        <name>a divalent metal cation</name>
        <dbReference type="ChEBI" id="CHEBI:60240"/>
        <label>2</label>
    </ligand>
</feature>
<gene>
    <name evidence="4" type="ORF">A2113_00065</name>
</gene>
<accession>A0A1G1W0V6</accession>
<dbReference type="CDD" id="cd01310">
    <property type="entry name" value="TatD_DNAse"/>
    <property type="match status" value="1"/>
</dbReference>
<dbReference type="PANTHER" id="PTHR46124">
    <property type="entry name" value="D-AMINOACYL-TRNA DEACYLASE"/>
    <property type="match status" value="1"/>
</dbReference>
<evidence type="ECO:0000256" key="2">
    <source>
        <dbReference type="ARBA" id="ARBA00022801"/>
    </source>
</evidence>
<dbReference type="STRING" id="1802591.A2113_00065"/>
<evidence type="ECO:0000313" key="4">
    <source>
        <dbReference type="EMBL" id="OGY21273.1"/>
    </source>
</evidence>
<proteinExistence type="predicted"/>
<dbReference type="InterPro" id="IPR015991">
    <property type="entry name" value="TatD/YcfH-like"/>
</dbReference>
<dbReference type="GO" id="GO:0046872">
    <property type="term" value="F:metal ion binding"/>
    <property type="evidence" value="ECO:0007669"/>
    <property type="project" value="UniProtKB-KW"/>
</dbReference>
<dbReference type="AlphaFoldDB" id="A0A1G1W0V6"/>
<dbReference type="GO" id="GO:0016788">
    <property type="term" value="F:hydrolase activity, acting on ester bonds"/>
    <property type="evidence" value="ECO:0007669"/>
    <property type="project" value="InterPro"/>
</dbReference>
<feature type="binding site" evidence="3">
    <location>
        <position position="92"/>
    </location>
    <ligand>
        <name>a divalent metal cation</name>
        <dbReference type="ChEBI" id="CHEBI:60240"/>
        <label>1</label>
    </ligand>
</feature>
<feature type="binding site" evidence="3">
    <location>
        <position position="206"/>
    </location>
    <ligand>
        <name>a divalent metal cation</name>
        <dbReference type="ChEBI" id="CHEBI:60240"/>
        <label>1</label>
    </ligand>
</feature>
<dbReference type="EMBL" id="MHCN01000015">
    <property type="protein sequence ID" value="OGY21273.1"/>
    <property type="molecule type" value="Genomic_DNA"/>
</dbReference>
<organism evidence="4 5">
    <name type="scientific">Candidatus Woykebacteria bacterium GWA1_44_8</name>
    <dbReference type="NCBI Taxonomy" id="1802591"/>
    <lineage>
        <taxon>Bacteria</taxon>
        <taxon>Candidatus Woykeibacteriota</taxon>
    </lineage>
</organism>
<evidence type="ECO:0000256" key="1">
    <source>
        <dbReference type="ARBA" id="ARBA00022723"/>
    </source>
</evidence>
<keyword evidence="2" id="KW-0378">Hydrolase</keyword>
<dbReference type="NCBIfam" id="TIGR00010">
    <property type="entry name" value="YchF/TatD family DNA exonuclease"/>
    <property type="match status" value="1"/>
</dbReference>
<dbReference type="InterPro" id="IPR032466">
    <property type="entry name" value="Metal_Hydrolase"/>
</dbReference>
<dbReference type="Proteomes" id="UP000176299">
    <property type="component" value="Unassembled WGS sequence"/>
</dbReference>
<dbReference type="SUPFAM" id="SSF51556">
    <property type="entry name" value="Metallo-dependent hydrolases"/>
    <property type="match status" value="1"/>
</dbReference>
<keyword evidence="1 3" id="KW-0479">Metal-binding</keyword>
<dbReference type="GO" id="GO:0005829">
    <property type="term" value="C:cytosol"/>
    <property type="evidence" value="ECO:0007669"/>
    <property type="project" value="TreeGrafter"/>
</dbReference>
<feature type="binding site" evidence="3">
    <location>
        <position position="9"/>
    </location>
    <ligand>
        <name>a divalent metal cation</name>
        <dbReference type="ChEBI" id="CHEBI:60240"/>
        <label>1</label>
    </ligand>
</feature>
<dbReference type="PIRSF" id="PIRSF005902">
    <property type="entry name" value="DNase_TatD"/>
    <property type="match status" value="1"/>
</dbReference>
<dbReference type="Gene3D" id="3.20.20.140">
    <property type="entry name" value="Metal-dependent hydrolases"/>
    <property type="match status" value="1"/>
</dbReference>
<dbReference type="InterPro" id="IPR001130">
    <property type="entry name" value="TatD-like"/>
</dbReference>
<evidence type="ECO:0000256" key="3">
    <source>
        <dbReference type="PIRSR" id="PIRSR005902-1"/>
    </source>
</evidence>
<dbReference type="FunFam" id="3.20.20.140:FF:000005">
    <property type="entry name" value="TatD family hydrolase"/>
    <property type="match status" value="1"/>
</dbReference>
<name>A0A1G1W0V6_9BACT</name>
<dbReference type="GO" id="GO:0004536">
    <property type="term" value="F:DNA nuclease activity"/>
    <property type="evidence" value="ECO:0007669"/>
    <property type="project" value="InterPro"/>
</dbReference>
<reference evidence="4 5" key="1">
    <citation type="journal article" date="2016" name="Nat. Commun.">
        <title>Thousands of microbial genomes shed light on interconnected biogeochemical processes in an aquifer system.</title>
        <authorList>
            <person name="Anantharaman K."/>
            <person name="Brown C.T."/>
            <person name="Hug L.A."/>
            <person name="Sharon I."/>
            <person name="Castelle C.J."/>
            <person name="Probst A.J."/>
            <person name="Thomas B.C."/>
            <person name="Singh A."/>
            <person name="Wilkins M.J."/>
            <person name="Karaoz U."/>
            <person name="Brodie E.L."/>
            <person name="Williams K.H."/>
            <person name="Hubbard S.S."/>
            <person name="Banfield J.F."/>
        </authorList>
    </citation>
    <scope>NUCLEOTIDE SEQUENCE [LARGE SCALE GENOMIC DNA]</scope>
</reference>
<sequence>MKLIDTHAHLQFKAYDADRDEVAKRNSKELEAVINVGASLDTSKGAVTLAGRFDNFYAAVGIHPHHVDQWNNKTFSDLETLAKKKGVVAIGEIGLDAHQYNDYPSPDLSAQVKILHQQIEIAQKLNLPVIFHCRDAYDELYQYIKQRQGKISGVVHCFMGTWEQAEKFLDTGFYISFTGNLTYKNNGALREIAKSVLEDRILTETDAPYLPPEPYRGTRNEPVYVKMVASALAEIKNWSLQKTIDITAQNAKDLFKIL</sequence>
<evidence type="ECO:0000313" key="5">
    <source>
        <dbReference type="Proteomes" id="UP000176299"/>
    </source>
</evidence>
<feature type="binding site" evidence="3">
    <location>
        <position position="7"/>
    </location>
    <ligand>
        <name>a divalent metal cation</name>
        <dbReference type="ChEBI" id="CHEBI:60240"/>
        <label>1</label>
    </ligand>
</feature>
<dbReference type="PANTHER" id="PTHR46124:SF2">
    <property type="entry name" value="D-AMINOACYL-TRNA DEACYLASE"/>
    <property type="match status" value="1"/>
</dbReference>
<comment type="caution">
    <text evidence="4">The sequence shown here is derived from an EMBL/GenBank/DDBJ whole genome shotgun (WGS) entry which is preliminary data.</text>
</comment>
<protein>
    <recommendedName>
        <fullName evidence="6">Hydrolase TatD</fullName>
    </recommendedName>
</protein>
<feature type="binding site" evidence="3">
    <location>
        <position position="156"/>
    </location>
    <ligand>
        <name>a divalent metal cation</name>
        <dbReference type="ChEBI" id="CHEBI:60240"/>
        <label>2</label>
    </ligand>
</feature>
<evidence type="ECO:0008006" key="6">
    <source>
        <dbReference type="Google" id="ProtNLM"/>
    </source>
</evidence>
<dbReference type="Pfam" id="PF01026">
    <property type="entry name" value="TatD_DNase"/>
    <property type="match status" value="1"/>
</dbReference>